<evidence type="ECO:0000256" key="6">
    <source>
        <dbReference type="ARBA" id="ARBA00022989"/>
    </source>
</evidence>
<dbReference type="PANTHER" id="PTHR12428">
    <property type="entry name" value="OXA1"/>
    <property type="match status" value="1"/>
</dbReference>
<accession>A0A0R2G6D4</accession>
<dbReference type="CDD" id="cd20070">
    <property type="entry name" value="5TM_YidC_Alb3"/>
    <property type="match status" value="1"/>
</dbReference>
<evidence type="ECO:0000256" key="10">
    <source>
        <dbReference type="SAM" id="MobiDB-lite"/>
    </source>
</evidence>
<keyword evidence="3" id="KW-1003">Cell membrane</keyword>
<dbReference type="EMBL" id="JQAT01000001">
    <property type="protein sequence ID" value="KRN29722.1"/>
    <property type="molecule type" value="Genomic_DNA"/>
</dbReference>
<dbReference type="PATRIC" id="fig|81857.3.peg.615"/>
<keyword evidence="2" id="KW-0813">Transport</keyword>
<dbReference type="Proteomes" id="UP000051751">
    <property type="component" value="Unassembled WGS sequence"/>
</dbReference>
<sequence>MKGIIMQKKTKLFLGGAMMALMLFLSGCARKATTTGHLKPPTGFFYGSIYKYFGIPIQHLMNWLAGLLGGSGNAYGWAIIIITFVVRLILLPLMLNQSKKMTEQQEKMRVLQPQLNLIQEQQKKATTTEEKSQLSSLMMQVYQKNGTSMMPSLGCLTLIIQLPIFSGLYMAIEYSAKISASHFFGFNLGKSSLTITIVATLFYLAQGYLSMYHMAPEQKKQMQTTLLMSPLITFFISLFAPAGLALYFLVGGIIIVIQQAITTFIITPQIKRRIDANLKEHPVVEVVTPETFAHPDVTPNSTADNGSAGTAKESQAEISHEENRKRNAGKQQHHPHA</sequence>
<feature type="transmembrane region" description="Helical" evidence="11">
    <location>
        <begin position="74"/>
        <end position="95"/>
    </location>
</feature>
<dbReference type="NCBIfam" id="TIGR03592">
    <property type="entry name" value="yidC_oxa1_cterm"/>
    <property type="match status" value="1"/>
</dbReference>
<evidence type="ECO:0000259" key="12">
    <source>
        <dbReference type="Pfam" id="PF02096"/>
    </source>
</evidence>
<organism evidence="14 15">
    <name type="scientific">Lactobacillus selangorensis</name>
    <dbReference type="NCBI Taxonomy" id="81857"/>
    <lineage>
        <taxon>Bacteria</taxon>
        <taxon>Bacillati</taxon>
        <taxon>Bacillota</taxon>
        <taxon>Bacilli</taxon>
        <taxon>Lactobacillales</taxon>
        <taxon>Lactobacillaceae</taxon>
        <taxon>Lactobacillus</taxon>
    </lineage>
</organism>
<feature type="compositionally biased region" description="Basic residues" evidence="10">
    <location>
        <begin position="326"/>
        <end position="337"/>
    </location>
</feature>
<feature type="transmembrane region" description="Helical" evidence="11">
    <location>
        <begin position="153"/>
        <end position="172"/>
    </location>
</feature>
<keyword evidence="4 9" id="KW-0812">Transmembrane</keyword>
<feature type="domain" description="Membrane insertase YidC/Oxa/ALB C-terminal" evidence="12">
    <location>
        <begin position="75"/>
        <end position="262"/>
    </location>
</feature>
<comment type="similarity">
    <text evidence="9">Belongs to the OXA1/ALB3/YidC family.</text>
</comment>
<evidence type="ECO:0000256" key="1">
    <source>
        <dbReference type="ARBA" id="ARBA00004651"/>
    </source>
</evidence>
<dbReference type="Pfam" id="PF02096">
    <property type="entry name" value="60KD_IMP"/>
    <property type="match status" value="1"/>
</dbReference>
<evidence type="ECO:0000313" key="16">
    <source>
        <dbReference type="Proteomes" id="UP000051751"/>
    </source>
</evidence>
<dbReference type="PRINTS" id="PR00701">
    <property type="entry name" value="60KDINNERMP"/>
</dbReference>
<dbReference type="STRING" id="81857.IV38_GL000610"/>
<dbReference type="Proteomes" id="UP000051645">
    <property type="component" value="Unassembled WGS sequence"/>
</dbReference>
<feature type="compositionally biased region" description="Basic and acidic residues" evidence="10">
    <location>
        <begin position="314"/>
        <end position="325"/>
    </location>
</feature>
<dbReference type="GO" id="GO:0051205">
    <property type="term" value="P:protein insertion into membrane"/>
    <property type="evidence" value="ECO:0007669"/>
    <property type="project" value="TreeGrafter"/>
</dbReference>
<evidence type="ECO:0000313" key="15">
    <source>
        <dbReference type="Proteomes" id="UP000051645"/>
    </source>
</evidence>
<evidence type="ECO:0000256" key="9">
    <source>
        <dbReference type="RuleBase" id="RU003945"/>
    </source>
</evidence>
<evidence type="ECO:0000256" key="5">
    <source>
        <dbReference type="ARBA" id="ARBA00022927"/>
    </source>
</evidence>
<comment type="caution">
    <text evidence="14">The sequence shown here is derived from an EMBL/GenBank/DDBJ whole genome shotgun (WGS) entry which is preliminary data.</text>
</comment>
<dbReference type="GO" id="GO:0032977">
    <property type="term" value="F:membrane insertase activity"/>
    <property type="evidence" value="ECO:0007669"/>
    <property type="project" value="InterPro"/>
</dbReference>
<dbReference type="InterPro" id="IPR028055">
    <property type="entry name" value="YidC/Oxa/ALB_C"/>
</dbReference>
<evidence type="ECO:0000313" key="13">
    <source>
        <dbReference type="EMBL" id="KRN29722.1"/>
    </source>
</evidence>
<dbReference type="GO" id="GO:0015031">
    <property type="term" value="P:protein transport"/>
    <property type="evidence" value="ECO:0007669"/>
    <property type="project" value="UniProtKB-KW"/>
</dbReference>
<keyword evidence="8" id="KW-0143">Chaperone</keyword>
<keyword evidence="15" id="KW-1185">Reference proteome</keyword>
<proteinExistence type="inferred from homology"/>
<feature type="compositionally biased region" description="Polar residues" evidence="10">
    <location>
        <begin position="298"/>
        <end position="313"/>
    </location>
</feature>
<keyword evidence="6 11" id="KW-1133">Transmembrane helix</keyword>
<protein>
    <submittedName>
        <fullName evidence="14">Membrane insertase, YidC Oxa1 family domain protein</fullName>
    </submittedName>
</protein>
<evidence type="ECO:0000256" key="2">
    <source>
        <dbReference type="ARBA" id="ARBA00022448"/>
    </source>
</evidence>
<feature type="region of interest" description="Disordered" evidence="10">
    <location>
        <begin position="289"/>
        <end position="337"/>
    </location>
</feature>
<name>A0A0R2G6D4_9LACO</name>
<dbReference type="GO" id="GO:0005886">
    <property type="term" value="C:plasma membrane"/>
    <property type="evidence" value="ECO:0007669"/>
    <property type="project" value="UniProtKB-SubCell"/>
</dbReference>
<feature type="transmembrane region" description="Helical" evidence="11">
    <location>
        <begin position="192"/>
        <end position="212"/>
    </location>
</feature>
<comment type="subcellular location">
    <subcellularLocation>
        <location evidence="1">Cell membrane</location>
        <topology evidence="1">Multi-pass membrane protein</topology>
    </subcellularLocation>
    <subcellularLocation>
        <location evidence="9">Membrane</location>
        <topology evidence="9">Multi-pass membrane protein</topology>
    </subcellularLocation>
</comment>
<dbReference type="InterPro" id="IPR047196">
    <property type="entry name" value="YidC_ALB_C"/>
</dbReference>
<evidence type="ECO:0000256" key="4">
    <source>
        <dbReference type="ARBA" id="ARBA00022692"/>
    </source>
</evidence>
<evidence type="ECO:0000256" key="3">
    <source>
        <dbReference type="ARBA" id="ARBA00022475"/>
    </source>
</evidence>
<reference evidence="15 16" key="1">
    <citation type="journal article" date="2015" name="Genome Announc.">
        <title>Expanding the biotechnology potential of lactobacilli through comparative genomics of 213 strains and associated genera.</title>
        <authorList>
            <person name="Sun Z."/>
            <person name="Harris H.M."/>
            <person name="McCann A."/>
            <person name="Guo C."/>
            <person name="Argimon S."/>
            <person name="Zhang W."/>
            <person name="Yang X."/>
            <person name="Jeffery I.B."/>
            <person name="Cooney J.C."/>
            <person name="Kagawa T.F."/>
            <person name="Liu W."/>
            <person name="Song Y."/>
            <person name="Salvetti E."/>
            <person name="Wrobel A."/>
            <person name="Rasinkangas P."/>
            <person name="Parkhill J."/>
            <person name="Rea M.C."/>
            <person name="O'Sullivan O."/>
            <person name="Ritari J."/>
            <person name="Douillard F.P."/>
            <person name="Paul Ross R."/>
            <person name="Yang R."/>
            <person name="Briner A.E."/>
            <person name="Felis G.E."/>
            <person name="de Vos W.M."/>
            <person name="Barrangou R."/>
            <person name="Klaenhammer T.R."/>
            <person name="Caufield P.W."/>
            <person name="Cui Y."/>
            <person name="Zhang H."/>
            <person name="O'Toole P.W."/>
        </authorList>
    </citation>
    <scope>NUCLEOTIDE SEQUENCE [LARGE SCALE GENOMIC DNA]</scope>
    <source>
        <strain evidence="13 16">ATCC BAA-66</strain>
        <strain evidence="14 15">DSM 13344</strain>
    </source>
</reference>
<dbReference type="AlphaFoldDB" id="A0A0R2G6D4"/>
<dbReference type="EMBL" id="JQAZ01000001">
    <property type="protein sequence ID" value="KRN33749.1"/>
    <property type="molecule type" value="Genomic_DNA"/>
</dbReference>
<dbReference type="InterPro" id="IPR001708">
    <property type="entry name" value="YidC/ALB3/OXA1/COX18"/>
</dbReference>
<dbReference type="PANTHER" id="PTHR12428:SF65">
    <property type="entry name" value="CYTOCHROME C OXIDASE ASSEMBLY PROTEIN COX18, MITOCHONDRIAL"/>
    <property type="match status" value="1"/>
</dbReference>
<dbReference type="PROSITE" id="PS51257">
    <property type="entry name" value="PROKAR_LIPOPROTEIN"/>
    <property type="match status" value="1"/>
</dbReference>
<evidence type="ECO:0000313" key="14">
    <source>
        <dbReference type="EMBL" id="KRN33749.1"/>
    </source>
</evidence>
<evidence type="ECO:0000256" key="8">
    <source>
        <dbReference type="ARBA" id="ARBA00023186"/>
    </source>
</evidence>
<keyword evidence="5" id="KW-0653">Protein transport</keyword>
<gene>
    <name evidence="13" type="ORF">IV38_GL000610</name>
    <name evidence="14" type="ORF">IV40_GL000058</name>
</gene>
<feature type="transmembrane region" description="Helical" evidence="11">
    <location>
        <begin position="246"/>
        <end position="266"/>
    </location>
</feature>
<evidence type="ECO:0000256" key="11">
    <source>
        <dbReference type="SAM" id="Phobius"/>
    </source>
</evidence>
<keyword evidence="7 11" id="KW-0472">Membrane</keyword>
<evidence type="ECO:0000256" key="7">
    <source>
        <dbReference type="ARBA" id="ARBA00023136"/>
    </source>
</evidence>